<dbReference type="InterPro" id="IPR013762">
    <property type="entry name" value="Integrase-like_cat_sf"/>
</dbReference>
<evidence type="ECO:0000313" key="5">
    <source>
        <dbReference type="EMBL" id="CAB4681679.1"/>
    </source>
</evidence>
<dbReference type="GO" id="GO:0003677">
    <property type="term" value="F:DNA binding"/>
    <property type="evidence" value="ECO:0007669"/>
    <property type="project" value="UniProtKB-KW"/>
</dbReference>
<name>A0A6J6N6I7_9ZZZZ</name>
<dbReference type="InterPro" id="IPR050090">
    <property type="entry name" value="Tyrosine_recombinase_XerCD"/>
</dbReference>
<dbReference type="InterPro" id="IPR010998">
    <property type="entry name" value="Integrase_recombinase_N"/>
</dbReference>
<dbReference type="InterPro" id="IPR002104">
    <property type="entry name" value="Integrase_catalytic"/>
</dbReference>
<protein>
    <submittedName>
        <fullName evidence="5">Unannotated protein</fullName>
    </submittedName>
</protein>
<dbReference type="AlphaFoldDB" id="A0A6J6N6I7"/>
<dbReference type="GO" id="GO:0006310">
    <property type="term" value="P:DNA recombination"/>
    <property type="evidence" value="ECO:0007669"/>
    <property type="project" value="UniProtKB-KW"/>
</dbReference>
<dbReference type="SUPFAM" id="SSF56349">
    <property type="entry name" value="DNA breaking-rejoining enzymes"/>
    <property type="match status" value="1"/>
</dbReference>
<reference evidence="5" key="1">
    <citation type="submission" date="2020-05" db="EMBL/GenBank/DDBJ databases">
        <authorList>
            <person name="Chiriac C."/>
            <person name="Salcher M."/>
            <person name="Ghai R."/>
            <person name="Kavagutti S V."/>
        </authorList>
    </citation>
    <scope>NUCLEOTIDE SEQUENCE</scope>
</reference>
<keyword evidence="3" id="KW-0233">DNA recombination</keyword>
<dbReference type="EMBL" id="CAEZWV010000038">
    <property type="protein sequence ID" value="CAB4681679.1"/>
    <property type="molecule type" value="Genomic_DNA"/>
</dbReference>
<gene>
    <name evidence="5" type="ORF">UFOPK2295_01456</name>
</gene>
<dbReference type="Pfam" id="PF00589">
    <property type="entry name" value="Phage_integrase"/>
    <property type="match status" value="1"/>
</dbReference>
<comment type="similarity">
    <text evidence="1">Belongs to the 'phage' integrase family.</text>
</comment>
<evidence type="ECO:0000256" key="3">
    <source>
        <dbReference type="ARBA" id="ARBA00023172"/>
    </source>
</evidence>
<accession>A0A6J6N6I7</accession>
<dbReference type="Gene3D" id="1.10.443.10">
    <property type="entry name" value="Intergrase catalytic core"/>
    <property type="match status" value="1"/>
</dbReference>
<dbReference type="PANTHER" id="PTHR30349:SF64">
    <property type="entry name" value="PROPHAGE INTEGRASE INTD-RELATED"/>
    <property type="match status" value="1"/>
</dbReference>
<feature type="domain" description="Tyr recombinase" evidence="4">
    <location>
        <begin position="220"/>
        <end position="430"/>
    </location>
</feature>
<dbReference type="InterPro" id="IPR011010">
    <property type="entry name" value="DNA_brk_join_enz"/>
</dbReference>
<organism evidence="5">
    <name type="scientific">freshwater metagenome</name>
    <dbReference type="NCBI Taxonomy" id="449393"/>
    <lineage>
        <taxon>unclassified sequences</taxon>
        <taxon>metagenomes</taxon>
        <taxon>ecological metagenomes</taxon>
    </lineage>
</organism>
<dbReference type="PROSITE" id="PS51898">
    <property type="entry name" value="TYR_RECOMBINASE"/>
    <property type="match status" value="1"/>
</dbReference>
<dbReference type="Gene3D" id="1.10.150.130">
    <property type="match status" value="1"/>
</dbReference>
<sequence>MSEKVNQPDSGKASYRKSWRPSDLATNAKPWFGIYSDFRVWYWSGGAHRAGIREVVRGGSSLNDAEKKLRQIVADVERGGNLNIDEGTTWDVLLAKWVEEHDDLREGTFLVRKSVIDALLIPSIGEVMIVRTSRATLAKLIDHCLHNTSIGVSRYESALTTLKVVTKWAIQREYLMREPFGTMEEVTEAISAGRKRIRNLRPNNMGEVGPHGVIAYSREDVPTWGEVTKLAKTVASVVRDADRDAVAARRAAAAVRLAAGTGLRECELLGLTVDDVDLVRGFVNLWRQVDRYVKSDLPRKYAPLKGSNVQDKSSPQKVHVWKKVKNDLEYLVKNAGPSGELFPKPSDTDCSTIVSWWERRTKVARETAQISWPMHMLRHHYGSYSTASREEGGMGLSYATVQKSMGHKNLKTTMDKYIHSVRSEHDGWVA</sequence>
<proteinExistence type="inferred from homology"/>
<evidence type="ECO:0000256" key="1">
    <source>
        <dbReference type="ARBA" id="ARBA00008857"/>
    </source>
</evidence>
<dbReference type="PANTHER" id="PTHR30349">
    <property type="entry name" value="PHAGE INTEGRASE-RELATED"/>
    <property type="match status" value="1"/>
</dbReference>
<evidence type="ECO:0000259" key="4">
    <source>
        <dbReference type="PROSITE" id="PS51898"/>
    </source>
</evidence>
<keyword evidence="2" id="KW-0238">DNA-binding</keyword>
<evidence type="ECO:0000256" key="2">
    <source>
        <dbReference type="ARBA" id="ARBA00023125"/>
    </source>
</evidence>
<dbReference type="GO" id="GO:0015074">
    <property type="term" value="P:DNA integration"/>
    <property type="evidence" value="ECO:0007669"/>
    <property type="project" value="InterPro"/>
</dbReference>